<keyword evidence="1" id="KW-0472">Membrane</keyword>
<gene>
    <name evidence="2" type="ORF">INF20_02285</name>
</gene>
<comment type="caution">
    <text evidence="2">The sequence shown here is derived from an EMBL/GenBank/DDBJ whole genome shotgun (WGS) entry which is preliminary data.</text>
</comment>
<dbReference type="EMBL" id="JADCKA010000002">
    <property type="protein sequence ID" value="MBE5035106.1"/>
    <property type="molecule type" value="Genomic_DNA"/>
</dbReference>
<keyword evidence="1" id="KW-0812">Transmembrane</keyword>
<dbReference type="Proteomes" id="UP001516588">
    <property type="component" value="Unassembled WGS sequence"/>
</dbReference>
<protein>
    <recommendedName>
        <fullName evidence="4">Flagellin Flp1-like domain-containing protein</fullName>
    </recommendedName>
</protein>
<sequence length="66" mass="7429">MKCVRKKGDETMIKKLKKLNKKLGDEGMEMIQVAILIALAIILGLIFKTEITAFVNKTFTNLNNGF</sequence>
<dbReference type="RefSeq" id="WP_226384772.1">
    <property type="nucleotide sequence ID" value="NZ_JADCKA010000002.1"/>
</dbReference>
<feature type="transmembrane region" description="Helical" evidence="1">
    <location>
        <begin position="30"/>
        <end position="47"/>
    </location>
</feature>
<evidence type="ECO:0008006" key="4">
    <source>
        <dbReference type="Google" id="ProtNLM"/>
    </source>
</evidence>
<organism evidence="2 3">
    <name type="scientific">Gallibacter intestinalis</name>
    <dbReference type="NCBI Taxonomy" id="2779356"/>
    <lineage>
        <taxon>Bacteria</taxon>
        <taxon>Bacillati</taxon>
        <taxon>Bacillota</taxon>
        <taxon>Clostridia</taxon>
        <taxon>Eubacteriales</taxon>
        <taxon>Eubacteriaceae</taxon>
        <taxon>Gallibacter</taxon>
    </lineage>
</organism>
<evidence type="ECO:0000256" key="1">
    <source>
        <dbReference type="SAM" id="Phobius"/>
    </source>
</evidence>
<keyword evidence="3" id="KW-1185">Reference proteome</keyword>
<accession>A0ABR9QW49</accession>
<keyword evidence="1" id="KW-1133">Transmembrane helix</keyword>
<reference evidence="2 3" key="1">
    <citation type="submission" date="2020-10" db="EMBL/GenBank/DDBJ databases">
        <title>ChiBAC.</title>
        <authorList>
            <person name="Zenner C."/>
            <person name="Hitch T.C.A."/>
            <person name="Clavel T."/>
        </authorList>
    </citation>
    <scope>NUCLEOTIDE SEQUENCE [LARGE SCALE GENOMIC DNA]</scope>
    <source>
        <strain evidence="2 3">DSM 108706</strain>
    </source>
</reference>
<evidence type="ECO:0000313" key="3">
    <source>
        <dbReference type="Proteomes" id="UP001516588"/>
    </source>
</evidence>
<proteinExistence type="predicted"/>
<evidence type="ECO:0000313" key="2">
    <source>
        <dbReference type="EMBL" id="MBE5035106.1"/>
    </source>
</evidence>
<name>A0ABR9QW49_9FIRM</name>